<evidence type="ECO:0000313" key="1">
    <source>
        <dbReference type="EMBL" id="CUM62327.1"/>
    </source>
</evidence>
<dbReference type="EMBL" id="LO018305">
    <property type="protein sequence ID" value="CUM62327.1"/>
    <property type="molecule type" value="Genomic_DNA"/>
</dbReference>
<proteinExistence type="predicted"/>
<sequence length="119" mass="14092">MKSIRNKVLEILNDCWQEERDTWESPDGKKIPFIRFSKFIFPGNDDMNSYHIAVTIWSKNISIEIIQSCGECGPEIDSEDRWAMIKIYRIAKVPYAEFIERSNELIQQANRILYEKFTP</sequence>
<dbReference type="AlphaFoldDB" id="A0A1J1JMX1"/>
<organism evidence="1">
    <name type="scientific">Planktothrix agardhii</name>
    <name type="common">Oscillatoria agardhii</name>
    <dbReference type="NCBI Taxonomy" id="1160"/>
    <lineage>
        <taxon>Bacteria</taxon>
        <taxon>Bacillati</taxon>
        <taxon>Cyanobacteriota</taxon>
        <taxon>Cyanophyceae</taxon>
        <taxon>Oscillatoriophycideae</taxon>
        <taxon>Oscillatoriales</taxon>
        <taxon>Microcoleaceae</taxon>
        <taxon>Planktothrix</taxon>
    </lineage>
</organism>
<reference evidence="1" key="1">
    <citation type="submission" date="2015-09" db="EMBL/GenBank/DDBJ databases">
        <authorList>
            <person name="Jackson K.R."/>
            <person name="Lunt B.L."/>
            <person name="Fisher J.N.B."/>
            <person name="Gardner A.V."/>
            <person name="Bailey M.E."/>
            <person name="Deus L.M."/>
            <person name="Earl A.S."/>
            <person name="Gibby P.D."/>
            <person name="Hartmann K.A."/>
            <person name="Liu J.E."/>
            <person name="Manci A.M."/>
            <person name="Nielsen D.A."/>
            <person name="Solomon M.B."/>
            <person name="Breakwell D.P."/>
            <person name="Burnett S.H."/>
            <person name="Grose J.H."/>
        </authorList>
    </citation>
    <scope>NUCLEOTIDE SEQUENCE</scope>
    <source>
        <strain evidence="1">7805</strain>
    </source>
</reference>
<accession>A0A1J1JMX1</accession>
<gene>
    <name evidence="1" type="ORF">PLAM_mp0032</name>
</gene>
<dbReference type="RefSeq" id="WP_235767470.1">
    <property type="nucleotide sequence ID" value="NZ_LR882951.1"/>
</dbReference>
<protein>
    <submittedName>
        <fullName evidence="1">Uncharacterized protein</fullName>
    </submittedName>
</protein>
<name>A0A1J1JMX1_PLAAG</name>